<dbReference type="EMBL" id="LLKB01000005">
    <property type="protein sequence ID" value="KQC84548.1"/>
    <property type="molecule type" value="Genomic_DNA"/>
</dbReference>
<evidence type="ECO:0000313" key="1">
    <source>
        <dbReference type="EMBL" id="KQC84548.1"/>
    </source>
</evidence>
<organism evidence="1 2">
    <name type="scientific">Butyribacter intestini</name>
    <dbReference type="NCBI Taxonomy" id="1703332"/>
    <lineage>
        <taxon>Bacteria</taxon>
        <taxon>Bacillati</taxon>
        <taxon>Bacillota</taxon>
        <taxon>Clostridia</taxon>
        <taxon>Lachnospirales</taxon>
        <taxon>Lachnospiraceae</taxon>
        <taxon>Butyribacter</taxon>
    </lineage>
</organism>
<evidence type="ECO:0000313" key="2">
    <source>
        <dbReference type="Proteomes" id="UP000050833"/>
    </source>
</evidence>
<comment type="caution">
    <text evidence="1">The sequence shown here is derived from an EMBL/GenBank/DDBJ whole genome shotgun (WGS) entry which is preliminary data.</text>
</comment>
<evidence type="ECO:0008006" key="3">
    <source>
        <dbReference type="Google" id="ProtNLM"/>
    </source>
</evidence>
<proteinExistence type="predicted"/>
<reference evidence="1 2" key="1">
    <citation type="submission" date="2015-10" db="EMBL/GenBank/DDBJ databases">
        <title>Butyribacter intestini gen. nov., sp. nov., a butyric acid-producing bacterium of the family Lachnospiraceae isolated from the human faeces.</title>
        <authorList>
            <person name="Zou Y."/>
            <person name="Xue W."/>
            <person name="Luo G."/>
            <person name="Lv M."/>
        </authorList>
    </citation>
    <scope>NUCLEOTIDE SEQUENCE [LARGE SCALE GENOMIC DNA]</scope>
    <source>
        <strain evidence="1 2">TF01-11</strain>
    </source>
</reference>
<accession>A0AAW3JNV6</accession>
<dbReference type="AlphaFoldDB" id="A0AAW3JNV6"/>
<keyword evidence="2" id="KW-1185">Reference proteome</keyword>
<dbReference type="Proteomes" id="UP000050833">
    <property type="component" value="Unassembled WGS sequence"/>
</dbReference>
<dbReference type="RefSeq" id="WP_055943331.1">
    <property type="nucleotide sequence ID" value="NZ_JAQDCV010000002.1"/>
</dbReference>
<name>A0AAW3JNV6_9FIRM</name>
<gene>
    <name evidence="1" type="ORF">APZ18_07270</name>
</gene>
<sequence length="218" mass="24721">MFKYKKIVIFLVVSVLLLGSAILYTVLSGMDSGNTVYNTQQKTNYQKEKEVDENSDYDTVSTDNVNGQIDGIVSGYLNAKLDDNISGMKKYVNDITVIDEKKIQAQNQSIESYNNIKCTVKKCYSSDAYRVYAYCDIKAFGVESMLPSLSAYYIKRAADGEYEIYFGKINSNEQKEISKFDKSDEITALKDSVQKRMNDLISTDEEVRTLFDELKSGE</sequence>
<protein>
    <recommendedName>
        <fullName evidence="3">Bypass of forespore C C-terminal domain-containing protein</fullName>
    </recommendedName>
</protein>